<feature type="non-terminal residue" evidence="2">
    <location>
        <position position="54"/>
    </location>
</feature>
<protein>
    <submittedName>
        <fullName evidence="2">18803_t:CDS:1</fullName>
    </submittedName>
</protein>
<evidence type="ECO:0000256" key="1">
    <source>
        <dbReference type="SAM" id="MobiDB-lite"/>
    </source>
</evidence>
<evidence type="ECO:0000313" key="3">
    <source>
        <dbReference type="Proteomes" id="UP000789405"/>
    </source>
</evidence>
<keyword evidence="3" id="KW-1185">Reference proteome</keyword>
<name>A0A9N9KBX1_9GLOM</name>
<dbReference type="Proteomes" id="UP000789405">
    <property type="component" value="Unassembled WGS sequence"/>
</dbReference>
<evidence type="ECO:0000313" key="2">
    <source>
        <dbReference type="EMBL" id="CAG8820343.1"/>
    </source>
</evidence>
<sequence>SPAGDDTRIALGFAVFLHKTYVLNPPVPHPNLPPSDTRPWAKFPPTKSANANFG</sequence>
<dbReference type="EMBL" id="CAJVPY010059226">
    <property type="protein sequence ID" value="CAG8820343.1"/>
    <property type="molecule type" value="Genomic_DNA"/>
</dbReference>
<reference evidence="2" key="1">
    <citation type="submission" date="2021-06" db="EMBL/GenBank/DDBJ databases">
        <authorList>
            <person name="Kallberg Y."/>
            <person name="Tangrot J."/>
            <person name="Rosling A."/>
        </authorList>
    </citation>
    <scope>NUCLEOTIDE SEQUENCE</scope>
    <source>
        <strain evidence="2">MA453B</strain>
    </source>
</reference>
<gene>
    <name evidence="2" type="ORF">DERYTH_LOCUS26938</name>
</gene>
<accession>A0A9N9KBX1</accession>
<organism evidence="2 3">
    <name type="scientific">Dentiscutata erythropus</name>
    <dbReference type="NCBI Taxonomy" id="1348616"/>
    <lineage>
        <taxon>Eukaryota</taxon>
        <taxon>Fungi</taxon>
        <taxon>Fungi incertae sedis</taxon>
        <taxon>Mucoromycota</taxon>
        <taxon>Glomeromycotina</taxon>
        <taxon>Glomeromycetes</taxon>
        <taxon>Diversisporales</taxon>
        <taxon>Gigasporaceae</taxon>
        <taxon>Dentiscutata</taxon>
    </lineage>
</organism>
<dbReference type="AlphaFoldDB" id="A0A9N9KBX1"/>
<feature type="region of interest" description="Disordered" evidence="1">
    <location>
        <begin position="28"/>
        <end position="54"/>
    </location>
</feature>
<feature type="non-terminal residue" evidence="2">
    <location>
        <position position="1"/>
    </location>
</feature>
<proteinExistence type="predicted"/>
<comment type="caution">
    <text evidence="2">The sequence shown here is derived from an EMBL/GenBank/DDBJ whole genome shotgun (WGS) entry which is preliminary data.</text>
</comment>